<dbReference type="Gene3D" id="3.20.20.80">
    <property type="entry name" value="Glycosidases"/>
    <property type="match status" value="1"/>
</dbReference>
<feature type="domain" description="Glycosyl hydrolase family 13 catalytic" evidence="3">
    <location>
        <begin position="61"/>
        <end position="472"/>
    </location>
</feature>
<dbReference type="Gene3D" id="3.90.400.10">
    <property type="entry name" value="Oligo-1,6-glucosidase, Domain 2"/>
    <property type="match status" value="1"/>
</dbReference>
<dbReference type="AlphaFoldDB" id="A0A5Q2MCL5"/>
<name>A0A5Q2MCL5_9ACTN</name>
<dbReference type="GO" id="GO:0009313">
    <property type="term" value="P:oligosaccharide catabolic process"/>
    <property type="evidence" value="ECO:0007669"/>
    <property type="project" value="TreeGrafter"/>
</dbReference>
<dbReference type="InterPro" id="IPR006047">
    <property type="entry name" value="GH13_cat_dom"/>
</dbReference>
<dbReference type="InterPro" id="IPR045857">
    <property type="entry name" value="O16G_dom_2"/>
</dbReference>
<dbReference type="SUPFAM" id="SSF51445">
    <property type="entry name" value="(Trans)glycosidases"/>
    <property type="match status" value="1"/>
</dbReference>
<proteinExistence type="inferred from homology"/>
<evidence type="ECO:0000256" key="1">
    <source>
        <dbReference type="ARBA" id="ARBA00008061"/>
    </source>
</evidence>
<dbReference type="GO" id="GO:0004556">
    <property type="term" value="F:alpha-amylase activity"/>
    <property type="evidence" value="ECO:0007669"/>
    <property type="project" value="TreeGrafter"/>
</dbReference>
<dbReference type="PANTHER" id="PTHR10357:SF179">
    <property type="entry name" value="NEUTRAL AND BASIC AMINO ACID TRANSPORT PROTEIN RBAT"/>
    <property type="match status" value="1"/>
</dbReference>
<dbReference type="CDD" id="cd11332">
    <property type="entry name" value="AmyAc_OligoGlu_TS"/>
    <property type="match status" value="1"/>
</dbReference>
<organism evidence="4 5">
    <name type="scientific">Aeromicrobium yanjiei</name>
    <dbReference type="NCBI Taxonomy" id="2662028"/>
    <lineage>
        <taxon>Bacteria</taxon>
        <taxon>Bacillati</taxon>
        <taxon>Actinomycetota</taxon>
        <taxon>Actinomycetes</taxon>
        <taxon>Propionibacteriales</taxon>
        <taxon>Nocardioidaceae</taxon>
        <taxon>Aeromicrobium</taxon>
    </lineage>
</organism>
<evidence type="ECO:0000259" key="3">
    <source>
        <dbReference type="SMART" id="SM00642"/>
    </source>
</evidence>
<gene>
    <name evidence="4" type="ORF">GEV26_05335</name>
</gene>
<sequence>MRTSVRWAIHQIYRAVAGSTRGRLRRPCVRWTGRGALGACEGGGDVAGPGRQWWRDAVIYQVYPRSWADSDGDGIGDLPGITERLPHLAELGVDAVWLSPFYTSPQRDGGYDVADYRDVDPLFGDLAAFDALVARAHGLGLRVIVDIVPNHSSDAHPWFRAALASPPGSRERARYLFRDGSDEGRLPPNNWTSMFGGPAWTRVTEPDGTPGQWYLHMFDTSQPDFDWTNPEVRDELEDVLRFWLDRGVDGFRIDVAHGLVKFEDLPDTDLTLDANVDATALAPMWDQPGVHEIYRSWRRLADSYAVEGEDADRILCAEAWVLPAQALAQYVRADELHQSFNFEYLMTPWLPDEQRASITRSLAQAGAVGAPQTWVLSNHDVVRHATRLGYPQHPGLQRIAGIGADDPQPDPVLGLRRARAATAVMLALPGSAYLFQGEELGLPEATRLPDESRQDPTWERSGHTQRGRDGCRVPMPWEGDAPSYGFGPGERSWLPQPAEFGALAVDRQRDDPGSTLSLYRALLAVRRTHRLGLGHLTWLDGHPEDVLAFEVTSEDASVTVLANLGTDPLTLPDSADVLLTSAFPGTAGHVGPDETVWLRS</sequence>
<dbReference type="EMBL" id="CP045737">
    <property type="protein sequence ID" value="QGG40827.1"/>
    <property type="molecule type" value="Genomic_DNA"/>
</dbReference>
<dbReference type="PANTHER" id="PTHR10357">
    <property type="entry name" value="ALPHA-AMYLASE FAMILY MEMBER"/>
    <property type="match status" value="1"/>
</dbReference>
<feature type="compositionally biased region" description="Basic and acidic residues" evidence="2">
    <location>
        <begin position="447"/>
        <end position="471"/>
    </location>
</feature>
<feature type="region of interest" description="Disordered" evidence="2">
    <location>
        <begin position="447"/>
        <end position="474"/>
    </location>
</feature>
<keyword evidence="5" id="KW-1185">Reference proteome</keyword>
<dbReference type="Proteomes" id="UP000392064">
    <property type="component" value="Chromosome"/>
</dbReference>
<protein>
    <submittedName>
        <fullName evidence="4">DUF3459 domain-containing protein</fullName>
    </submittedName>
</protein>
<dbReference type="InterPro" id="IPR017853">
    <property type="entry name" value="GH"/>
</dbReference>
<comment type="similarity">
    <text evidence="1">Belongs to the glycosyl hydrolase 13 family.</text>
</comment>
<evidence type="ECO:0000256" key="2">
    <source>
        <dbReference type="SAM" id="MobiDB-lite"/>
    </source>
</evidence>
<evidence type="ECO:0000313" key="5">
    <source>
        <dbReference type="Proteomes" id="UP000392064"/>
    </source>
</evidence>
<reference evidence="4 5" key="1">
    <citation type="submission" date="2019-11" db="EMBL/GenBank/DDBJ databases">
        <authorList>
            <person name="Li J."/>
        </authorList>
    </citation>
    <scope>NUCLEOTIDE SEQUENCE [LARGE SCALE GENOMIC DNA]</scope>
    <source>
        <strain evidence="4 5">MF47</strain>
    </source>
</reference>
<dbReference type="Pfam" id="PF00128">
    <property type="entry name" value="Alpha-amylase"/>
    <property type="match status" value="1"/>
</dbReference>
<accession>A0A5Q2MCL5</accession>
<dbReference type="SMART" id="SM00642">
    <property type="entry name" value="Aamy"/>
    <property type="match status" value="1"/>
</dbReference>
<evidence type="ECO:0000313" key="4">
    <source>
        <dbReference type="EMBL" id="QGG40827.1"/>
    </source>
</evidence>
<dbReference type="KEGG" id="aef:GEV26_05335"/>